<evidence type="ECO:0000256" key="1">
    <source>
        <dbReference type="SAM" id="MobiDB-lite"/>
    </source>
</evidence>
<reference evidence="2" key="1">
    <citation type="journal article" date="2021" name="Proc. Natl. Acad. Sci. U.S.A.">
        <title>A Catalog of Tens of Thousands of Viruses from Human Metagenomes Reveals Hidden Associations with Chronic Diseases.</title>
        <authorList>
            <person name="Tisza M.J."/>
            <person name="Buck C.B."/>
        </authorList>
    </citation>
    <scope>NUCLEOTIDE SEQUENCE</scope>
    <source>
        <strain evidence="2">CtnFo11</strain>
    </source>
</reference>
<proteinExistence type="predicted"/>
<feature type="region of interest" description="Disordered" evidence="1">
    <location>
        <begin position="164"/>
        <end position="187"/>
    </location>
</feature>
<sequence>MVIMTDIRTITFDDGIKTIEVNNLEGELITVLRINTADAATATRFVELVHNLEEVVNLGEDDVNSYREKYKEYEGEEFDKLPDEVRMDIIVDASKMRIGIIEGMIREIDTLFGKDTIRNVFRQSYEMHEDFVPDEDALIDFVNAVIPVMSDLFQTRNEAIRKKYSPNRAARRHNNKYKGKNRNVKHE</sequence>
<name>A0A8S5N4X7_9CAUD</name>
<dbReference type="EMBL" id="BK015066">
    <property type="protein sequence ID" value="DAD89654.1"/>
    <property type="molecule type" value="Genomic_DNA"/>
</dbReference>
<organism evidence="2">
    <name type="scientific">Siphoviridae sp. ctnFo11</name>
    <dbReference type="NCBI Taxonomy" id="2826454"/>
    <lineage>
        <taxon>Viruses</taxon>
        <taxon>Duplodnaviria</taxon>
        <taxon>Heunggongvirae</taxon>
        <taxon>Uroviricota</taxon>
        <taxon>Caudoviricetes</taxon>
    </lineage>
</organism>
<evidence type="ECO:0000313" key="2">
    <source>
        <dbReference type="EMBL" id="DAD89654.1"/>
    </source>
</evidence>
<protein>
    <submittedName>
        <fullName evidence="2">Uncharacterized protein</fullName>
    </submittedName>
</protein>
<accession>A0A8S5N4X7</accession>